<dbReference type="GO" id="GO:0004803">
    <property type="term" value="F:transposase activity"/>
    <property type="evidence" value="ECO:0007669"/>
    <property type="project" value="InterPro"/>
</dbReference>
<dbReference type="HOGENOM" id="CLU_053111_0_0_9"/>
<dbReference type="Pfam" id="PF01609">
    <property type="entry name" value="DDE_Tnp_1"/>
    <property type="match status" value="1"/>
</dbReference>
<evidence type="ECO:0000313" key="4">
    <source>
        <dbReference type="Proteomes" id="UP000008276"/>
    </source>
</evidence>
<dbReference type="KEGG" id="twi:Thewi_2101"/>
<keyword evidence="1" id="KW-1133">Transmembrane helix</keyword>
<sequence length="416" mass="48883">MNKCYLKQMLTYFSKVYHLGEKIKGLKDGRLNPQIETSTISFIVLLTFICRLKSFNRLEHWLKKRRFKNLFPKKTRLPHIDAVRRSLSSFDINGLNILHDHIISTIFKNKVFRNGTIDGIKVAAIDGVEIFESTKKRCEKCLTRVDKQGITHYFHRAVVCATVGSDPHIVLGYEMLEPKKDLSNKDEGEITGGKRLIRKLYKKFHHFADVIVADALYCKASWIMEVLAIGMDAVIRVKDERLHIVKDALGLFQRREADKQWIVREGNTKKIIVSAWDDDGFEMRGMDIKVRFIRFLENIQEGDKKELKEVWIVTTNKNICVETLWKIIHKRWDIENNVFHQLKTECHFDHCYLHSPRGVEAIVGFMMIAFNLTQLYFFRNIRGFRGKRHLQINIIEDLKDEMLIIMNWINPIFNTT</sequence>
<gene>
    <name evidence="3" type="ORF">Thewi_2101</name>
</gene>
<dbReference type="InterPro" id="IPR002559">
    <property type="entry name" value="Transposase_11"/>
</dbReference>
<evidence type="ECO:0000259" key="2">
    <source>
        <dbReference type="Pfam" id="PF01609"/>
    </source>
</evidence>
<feature type="domain" description="Transposase IS4-like" evidence="2">
    <location>
        <begin position="181"/>
        <end position="372"/>
    </location>
</feature>
<dbReference type="GO" id="GO:0003677">
    <property type="term" value="F:DNA binding"/>
    <property type="evidence" value="ECO:0007669"/>
    <property type="project" value="InterPro"/>
</dbReference>
<dbReference type="GO" id="GO:0006313">
    <property type="term" value="P:DNA transposition"/>
    <property type="evidence" value="ECO:0007669"/>
    <property type="project" value="InterPro"/>
</dbReference>
<dbReference type="eggNOG" id="COG5433">
    <property type="taxonomic scope" value="Bacteria"/>
</dbReference>
<protein>
    <submittedName>
        <fullName evidence="3">Transposase IS4 family protein</fullName>
    </submittedName>
</protein>
<accession>G2MTS6</accession>
<evidence type="ECO:0000313" key="3">
    <source>
        <dbReference type="EMBL" id="AEM79461.1"/>
    </source>
</evidence>
<feature type="transmembrane region" description="Helical" evidence="1">
    <location>
        <begin position="361"/>
        <end position="378"/>
    </location>
</feature>
<dbReference type="EMBL" id="CP002991">
    <property type="protein sequence ID" value="AEM79461.1"/>
    <property type="molecule type" value="Genomic_DNA"/>
</dbReference>
<dbReference type="SUPFAM" id="SSF53098">
    <property type="entry name" value="Ribonuclease H-like"/>
    <property type="match status" value="1"/>
</dbReference>
<keyword evidence="1" id="KW-0812">Transmembrane</keyword>
<keyword evidence="1" id="KW-0472">Membrane</keyword>
<keyword evidence="4" id="KW-1185">Reference proteome</keyword>
<dbReference type="Proteomes" id="UP000008276">
    <property type="component" value="Chromosome"/>
</dbReference>
<reference evidence="3 4" key="1">
    <citation type="submission" date="2011-08" db="EMBL/GenBank/DDBJ databases">
        <title>Complete sequence of Thermoanaerobacter wiegelii Rt8.B1.</title>
        <authorList>
            <consortium name="US DOE Joint Genome Institute"/>
            <person name="Lucas S."/>
            <person name="Han J."/>
            <person name="Lapidus A."/>
            <person name="Cheng J.-F."/>
            <person name="Goodwin L."/>
            <person name="Pitluck S."/>
            <person name="Peters L."/>
            <person name="Mikhailova N."/>
            <person name="Zeytun A."/>
            <person name="Daligault H."/>
            <person name="Detter J.C."/>
            <person name="Han C."/>
            <person name="Tapia R."/>
            <person name="Land M."/>
            <person name="Hauser L."/>
            <person name="Kyrpides N."/>
            <person name="Ivanova N."/>
            <person name="Pagani I."/>
            <person name="Hemme C."/>
            <person name="Woyke T."/>
        </authorList>
    </citation>
    <scope>NUCLEOTIDE SEQUENCE [LARGE SCALE GENOMIC DNA]</scope>
    <source>
        <strain evidence="3 4">Rt8.B1</strain>
    </source>
</reference>
<dbReference type="AlphaFoldDB" id="G2MTS6"/>
<dbReference type="RefSeq" id="WP_014063390.1">
    <property type="nucleotide sequence ID" value="NC_015958.1"/>
</dbReference>
<name>G2MTS6_9THEO</name>
<organism evidence="3 4">
    <name type="scientific">Thermoanaerobacter wiegelii Rt8.B1</name>
    <dbReference type="NCBI Taxonomy" id="697303"/>
    <lineage>
        <taxon>Bacteria</taxon>
        <taxon>Bacillati</taxon>
        <taxon>Bacillota</taxon>
        <taxon>Clostridia</taxon>
        <taxon>Thermoanaerobacterales</taxon>
        <taxon>Thermoanaerobacteraceae</taxon>
        <taxon>Thermoanaerobacter</taxon>
    </lineage>
</organism>
<dbReference type="InterPro" id="IPR012337">
    <property type="entry name" value="RNaseH-like_sf"/>
</dbReference>
<proteinExistence type="predicted"/>
<evidence type="ECO:0000256" key="1">
    <source>
        <dbReference type="SAM" id="Phobius"/>
    </source>
</evidence>